<reference evidence="1 2" key="1">
    <citation type="submission" date="2018-11" db="EMBL/GenBank/DDBJ databases">
        <authorList>
            <consortium name="Pathogen Informatics"/>
        </authorList>
    </citation>
    <scope>NUCLEOTIDE SEQUENCE [LARGE SCALE GENOMIC DNA]</scope>
</reference>
<sequence length="101" mass="11245">MVTLSNGGDACLSFDQGLVQDPANNFWLPSQEGGQALFVIRGEVLDVGDVRHSWVLVKNNQLTDVVTKFAKRQVVIFTEFECKLEGQKQNLEKFVDLGVAF</sequence>
<protein>
    <submittedName>
        <fullName evidence="1">Uncharacterized protein</fullName>
    </submittedName>
</protein>
<evidence type="ECO:0000313" key="1">
    <source>
        <dbReference type="EMBL" id="VDM19636.1"/>
    </source>
</evidence>
<gene>
    <name evidence="1" type="ORF">WBA_LOCUS10700</name>
</gene>
<proteinExistence type="predicted"/>
<evidence type="ECO:0000313" key="2">
    <source>
        <dbReference type="Proteomes" id="UP000270924"/>
    </source>
</evidence>
<organism evidence="1 2">
    <name type="scientific">Wuchereria bancrofti</name>
    <dbReference type="NCBI Taxonomy" id="6293"/>
    <lineage>
        <taxon>Eukaryota</taxon>
        <taxon>Metazoa</taxon>
        <taxon>Ecdysozoa</taxon>
        <taxon>Nematoda</taxon>
        <taxon>Chromadorea</taxon>
        <taxon>Rhabditida</taxon>
        <taxon>Spirurina</taxon>
        <taxon>Spiruromorpha</taxon>
        <taxon>Filarioidea</taxon>
        <taxon>Onchocercidae</taxon>
        <taxon>Wuchereria</taxon>
    </lineage>
</organism>
<dbReference type="Proteomes" id="UP000270924">
    <property type="component" value="Unassembled WGS sequence"/>
</dbReference>
<dbReference type="EMBL" id="UYWW01012206">
    <property type="protein sequence ID" value="VDM19636.1"/>
    <property type="molecule type" value="Genomic_DNA"/>
</dbReference>
<dbReference type="InParanoid" id="A0A3P7EJ03"/>
<name>A0A3P7EJ03_WUCBA</name>
<dbReference type="AlphaFoldDB" id="A0A3P7EJ03"/>
<keyword evidence="2" id="KW-1185">Reference proteome</keyword>
<accession>A0A3P7EJ03</accession>